<dbReference type="AlphaFoldDB" id="A0AAV7KT57"/>
<dbReference type="Proteomes" id="UP001066276">
    <property type="component" value="Chromosome 12"/>
</dbReference>
<feature type="region of interest" description="Disordered" evidence="1">
    <location>
        <begin position="1"/>
        <end position="93"/>
    </location>
</feature>
<gene>
    <name evidence="2" type="ORF">NDU88_002620</name>
</gene>
<comment type="caution">
    <text evidence="2">The sequence shown here is derived from an EMBL/GenBank/DDBJ whole genome shotgun (WGS) entry which is preliminary data.</text>
</comment>
<reference evidence="2" key="1">
    <citation type="journal article" date="2022" name="bioRxiv">
        <title>Sequencing and chromosome-scale assembly of the giantPleurodeles waltlgenome.</title>
        <authorList>
            <person name="Brown T."/>
            <person name="Elewa A."/>
            <person name="Iarovenko S."/>
            <person name="Subramanian E."/>
            <person name="Araus A.J."/>
            <person name="Petzold A."/>
            <person name="Susuki M."/>
            <person name="Suzuki K.-i.T."/>
            <person name="Hayashi T."/>
            <person name="Toyoda A."/>
            <person name="Oliveira C."/>
            <person name="Osipova E."/>
            <person name="Leigh N.D."/>
            <person name="Simon A."/>
            <person name="Yun M.H."/>
        </authorList>
    </citation>
    <scope>NUCLEOTIDE SEQUENCE</scope>
    <source>
        <strain evidence="2">20211129_DDA</strain>
        <tissue evidence="2">Liver</tissue>
    </source>
</reference>
<organism evidence="2 3">
    <name type="scientific">Pleurodeles waltl</name>
    <name type="common">Iberian ribbed newt</name>
    <dbReference type="NCBI Taxonomy" id="8319"/>
    <lineage>
        <taxon>Eukaryota</taxon>
        <taxon>Metazoa</taxon>
        <taxon>Chordata</taxon>
        <taxon>Craniata</taxon>
        <taxon>Vertebrata</taxon>
        <taxon>Euteleostomi</taxon>
        <taxon>Amphibia</taxon>
        <taxon>Batrachia</taxon>
        <taxon>Caudata</taxon>
        <taxon>Salamandroidea</taxon>
        <taxon>Salamandridae</taxon>
        <taxon>Pleurodelinae</taxon>
        <taxon>Pleurodeles</taxon>
    </lineage>
</organism>
<accession>A0AAV7KT57</accession>
<feature type="compositionally biased region" description="Basic and acidic residues" evidence="1">
    <location>
        <begin position="1"/>
        <end position="10"/>
    </location>
</feature>
<dbReference type="EMBL" id="JANPWB010000016">
    <property type="protein sequence ID" value="KAJ1082452.1"/>
    <property type="molecule type" value="Genomic_DNA"/>
</dbReference>
<evidence type="ECO:0000313" key="2">
    <source>
        <dbReference type="EMBL" id="KAJ1082452.1"/>
    </source>
</evidence>
<sequence>MKTSAGEKRLNHSPAVDAGPPGTCAAFGRKRNEMVPPPHKKQVRFIPRGGTGQDSASENTNGQTYIKQKAQSGGRNHKRKNSQGNKKEMTGYY</sequence>
<keyword evidence="3" id="KW-1185">Reference proteome</keyword>
<name>A0AAV7KT57_PLEWA</name>
<evidence type="ECO:0000256" key="1">
    <source>
        <dbReference type="SAM" id="MobiDB-lite"/>
    </source>
</evidence>
<evidence type="ECO:0000313" key="3">
    <source>
        <dbReference type="Proteomes" id="UP001066276"/>
    </source>
</evidence>
<feature type="compositionally biased region" description="Polar residues" evidence="1">
    <location>
        <begin position="53"/>
        <end position="74"/>
    </location>
</feature>
<protein>
    <submittedName>
        <fullName evidence="2">Uncharacterized protein</fullName>
    </submittedName>
</protein>
<proteinExistence type="predicted"/>